<evidence type="ECO:0000256" key="1">
    <source>
        <dbReference type="ARBA" id="ARBA00004389"/>
    </source>
</evidence>
<keyword evidence="5" id="KW-0249">Electron transport</keyword>
<name>A0A0L8FFV6_OCTBM</name>
<evidence type="ECO:0000256" key="4">
    <source>
        <dbReference type="ARBA" id="ARBA00022824"/>
    </source>
</evidence>
<feature type="region of interest" description="Disordered" evidence="9">
    <location>
        <begin position="255"/>
        <end position="310"/>
    </location>
</feature>
<dbReference type="Gene3D" id="3.40.30.10">
    <property type="entry name" value="Glutaredoxin"/>
    <property type="match status" value="1"/>
</dbReference>
<evidence type="ECO:0000256" key="7">
    <source>
        <dbReference type="ARBA" id="ARBA00023157"/>
    </source>
</evidence>
<feature type="transmembrane region" description="Helical" evidence="10">
    <location>
        <begin position="219"/>
        <end position="248"/>
    </location>
</feature>
<dbReference type="InterPro" id="IPR013766">
    <property type="entry name" value="Thioredoxin_domain"/>
</dbReference>
<evidence type="ECO:0000256" key="6">
    <source>
        <dbReference type="ARBA" id="ARBA00022989"/>
    </source>
</evidence>
<keyword evidence="2" id="KW-0813">Transport</keyword>
<evidence type="ECO:0000259" key="12">
    <source>
        <dbReference type="Pfam" id="PF00085"/>
    </source>
</evidence>
<proteinExistence type="predicted"/>
<keyword evidence="10" id="KW-0812">Transmembrane</keyword>
<accession>A0A0L8FFV6</accession>
<feature type="domain" description="Thioredoxin" evidence="12">
    <location>
        <begin position="32"/>
        <end position="89"/>
    </location>
</feature>
<keyword evidence="8" id="KW-0676">Redox-active center</keyword>
<comment type="subcellular location">
    <subcellularLocation>
        <location evidence="1">Endoplasmic reticulum membrane</location>
        <topology evidence="1">Single-pass membrane protein</topology>
    </subcellularLocation>
</comment>
<protein>
    <recommendedName>
        <fullName evidence="12">Thioredoxin domain-containing protein</fullName>
    </recommendedName>
</protein>
<evidence type="ECO:0000256" key="2">
    <source>
        <dbReference type="ARBA" id="ARBA00022448"/>
    </source>
</evidence>
<evidence type="ECO:0000256" key="11">
    <source>
        <dbReference type="SAM" id="SignalP"/>
    </source>
</evidence>
<dbReference type="EMBL" id="KQ433112">
    <property type="protein sequence ID" value="KOF62535.1"/>
    <property type="molecule type" value="Genomic_DNA"/>
</dbReference>
<reference evidence="13" key="1">
    <citation type="submission" date="2015-07" db="EMBL/GenBank/DDBJ databases">
        <title>MeaNS - Measles Nucleotide Surveillance Program.</title>
        <authorList>
            <person name="Tran T."/>
            <person name="Druce J."/>
        </authorList>
    </citation>
    <scope>NUCLEOTIDE SEQUENCE</scope>
    <source>
        <strain evidence="13">UCB-OBI-ISO-001</strain>
        <tissue evidence="13">Gonad</tissue>
    </source>
</reference>
<feature type="chain" id="PRO_5005582377" description="Thioredoxin domain-containing protein" evidence="11">
    <location>
        <begin position="27"/>
        <end position="310"/>
    </location>
</feature>
<evidence type="ECO:0000256" key="9">
    <source>
        <dbReference type="SAM" id="MobiDB-lite"/>
    </source>
</evidence>
<keyword evidence="4" id="KW-0256">Endoplasmic reticulum</keyword>
<dbReference type="OrthoDB" id="7869097at2759"/>
<feature type="compositionally biased region" description="Low complexity" evidence="9">
    <location>
        <begin position="296"/>
        <end position="310"/>
    </location>
</feature>
<evidence type="ECO:0000313" key="13">
    <source>
        <dbReference type="EMBL" id="KOF62535.1"/>
    </source>
</evidence>
<keyword evidence="10" id="KW-0472">Membrane</keyword>
<dbReference type="Pfam" id="PF00085">
    <property type="entry name" value="Thioredoxin"/>
    <property type="match status" value="1"/>
</dbReference>
<sequence length="310" mass="35216">MDVHNLSLTVLSAIFFLLLVPLSCVAQKGKAISLTDDNWNQVLEGEWMIKFMAPWCPACQSFKDIWENYTSWAEDLNIHVAIVDVTQNPGSSLIWQSFYSWISLPNTNHSKSVVGAFYVPPAQRPVRRIKRKIPGHVFANHFPHRRGQFLHGFYSWMPFQMPTTPQSGFDAFYVVSAQCEGWCFPLLPGMSSLSLFFKAAMFIRSLYSTMTEVYGIPEWGCYVIFALATLLVGFIAGMLIVCCVDLLFPVSVQSLSKPAPHPSHVARQKEDREDREKDDESDIVDDTAGSKETLRQRNPQQQQQQPTQDE</sequence>
<evidence type="ECO:0000256" key="10">
    <source>
        <dbReference type="SAM" id="Phobius"/>
    </source>
</evidence>
<evidence type="ECO:0000256" key="3">
    <source>
        <dbReference type="ARBA" id="ARBA00022729"/>
    </source>
</evidence>
<dbReference type="PANTHER" id="PTHR46107">
    <property type="entry name" value="DUMPY: SHORTER THAN WILD-TYPE"/>
    <property type="match status" value="1"/>
</dbReference>
<dbReference type="InterPro" id="IPR052454">
    <property type="entry name" value="TMX_domain-containing"/>
</dbReference>
<dbReference type="AlphaFoldDB" id="A0A0L8FFV6"/>
<gene>
    <name evidence="13" type="ORF">OCBIM_22022893mg</name>
</gene>
<keyword evidence="6 10" id="KW-1133">Transmembrane helix</keyword>
<evidence type="ECO:0000256" key="8">
    <source>
        <dbReference type="ARBA" id="ARBA00023284"/>
    </source>
</evidence>
<dbReference type="GO" id="GO:0005789">
    <property type="term" value="C:endoplasmic reticulum membrane"/>
    <property type="evidence" value="ECO:0007669"/>
    <property type="project" value="UniProtKB-SubCell"/>
</dbReference>
<dbReference type="PANTHER" id="PTHR46107:SF3">
    <property type="entry name" value="THIOREDOXIN DOMAIN-CONTAINING PROTEIN"/>
    <property type="match status" value="1"/>
</dbReference>
<dbReference type="InterPro" id="IPR036249">
    <property type="entry name" value="Thioredoxin-like_sf"/>
</dbReference>
<keyword evidence="7" id="KW-1015">Disulfide bond</keyword>
<dbReference type="GO" id="GO:0015036">
    <property type="term" value="F:disulfide oxidoreductase activity"/>
    <property type="evidence" value="ECO:0007669"/>
    <property type="project" value="TreeGrafter"/>
</dbReference>
<keyword evidence="3 11" id="KW-0732">Signal</keyword>
<dbReference type="STRING" id="37653.A0A0L8FFV6"/>
<evidence type="ECO:0000256" key="5">
    <source>
        <dbReference type="ARBA" id="ARBA00022982"/>
    </source>
</evidence>
<organism evidence="13">
    <name type="scientific">Octopus bimaculoides</name>
    <name type="common">California two-spotted octopus</name>
    <dbReference type="NCBI Taxonomy" id="37653"/>
    <lineage>
        <taxon>Eukaryota</taxon>
        <taxon>Metazoa</taxon>
        <taxon>Spiralia</taxon>
        <taxon>Lophotrochozoa</taxon>
        <taxon>Mollusca</taxon>
        <taxon>Cephalopoda</taxon>
        <taxon>Coleoidea</taxon>
        <taxon>Octopodiformes</taxon>
        <taxon>Octopoda</taxon>
        <taxon>Incirrata</taxon>
        <taxon>Octopodidae</taxon>
        <taxon>Octopus</taxon>
    </lineage>
</organism>
<dbReference type="SUPFAM" id="SSF52833">
    <property type="entry name" value="Thioredoxin-like"/>
    <property type="match status" value="1"/>
</dbReference>
<feature type="compositionally biased region" description="Acidic residues" evidence="9">
    <location>
        <begin position="276"/>
        <end position="285"/>
    </location>
</feature>
<feature type="signal peptide" evidence="11">
    <location>
        <begin position="1"/>
        <end position="26"/>
    </location>
</feature>